<dbReference type="AlphaFoldDB" id="A0A173UMN4"/>
<accession>A0A173UMN4</accession>
<evidence type="ECO:0000313" key="2">
    <source>
        <dbReference type="EMBL" id="CUN16094.1"/>
    </source>
</evidence>
<evidence type="ECO:0000313" key="3">
    <source>
        <dbReference type="Proteomes" id="UP000095727"/>
    </source>
</evidence>
<keyword evidence="1" id="KW-0472">Membrane</keyword>
<evidence type="ECO:0000256" key="1">
    <source>
        <dbReference type="SAM" id="Phobius"/>
    </source>
</evidence>
<organism evidence="2 3">
    <name type="scientific">Coprococcus comes</name>
    <dbReference type="NCBI Taxonomy" id="410072"/>
    <lineage>
        <taxon>Bacteria</taxon>
        <taxon>Bacillati</taxon>
        <taxon>Bacillota</taxon>
        <taxon>Clostridia</taxon>
        <taxon>Lachnospirales</taxon>
        <taxon>Lachnospiraceae</taxon>
        <taxon>Coprococcus</taxon>
    </lineage>
</organism>
<dbReference type="Proteomes" id="UP000095727">
    <property type="component" value="Unassembled WGS sequence"/>
</dbReference>
<reference evidence="2 3" key="1">
    <citation type="submission" date="2015-09" db="EMBL/GenBank/DDBJ databases">
        <authorList>
            <consortium name="Pathogen Informatics"/>
        </authorList>
    </citation>
    <scope>NUCLEOTIDE SEQUENCE [LARGE SCALE GENOMIC DNA]</scope>
    <source>
        <strain evidence="2 3">2789STDY5834962</strain>
    </source>
</reference>
<gene>
    <name evidence="2" type="ORF">ERS852574_03081</name>
</gene>
<protein>
    <submittedName>
        <fullName evidence="2">Uncharacterized protein</fullName>
    </submittedName>
</protein>
<keyword evidence="1" id="KW-0812">Transmembrane</keyword>
<sequence length="172" mass="20309">MLLFIGRGLHGDCLVFEFQNILCYCLSVAKSVHEPPFLKFQNILCYCLSYIRFIQKELIYISKHLMLLFIFKASCNSQHFSAFQNILCYCLSKSHLDRYVTDYISKHLMLLFIFIFFPAATLPSSISKHLMLLFIRRRTLNRFTTDISKHLMLLFIPEKIPTSKHSEYFKTS</sequence>
<proteinExistence type="predicted"/>
<name>A0A173UMN4_9FIRM</name>
<keyword evidence="1" id="KW-1133">Transmembrane helix</keyword>
<feature type="transmembrane region" description="Helical" evidence="1">
    <location>
        <begin position="108"/>
        <end position="135"/>
    </location>
</feature>
<dbReference type="EMBL" id="CYXR01000034">
    <property type="protein sequence ID" value="CUN16094.1"/>
    <property type="molecule type" value="Genomic_DNA"/>
</dbReference>